<organism evidence="1">
    <name type="scientific">Arundo donax</name>
    <name type="common">Giant reed</name>
    <name type="synonym">Donax arundinaceus</name>
    <dbReference type="NCBI Taxonomy" id="35708"/>
    <lineage>
        <taxon>Eukaryota</taxon>
        <taxon>Viridiplantae</taxon>
        <taxon>Streptophyta</taxon>
        <taxon>Embryophyta</taxon>
        <taxon>Tracheophyta</taxon>
        <taxon>Spermatophyta</taxon>
        <taxon>Magnoliopsida</taxon>
        <taxon>Liliopsida</taxon>
        <taxon>Poales</taxon>
        <taxon>Poaceae</taxon>
        <taxon>PACMAD clade</taxon>
        <taxon>Arundinoideae</taxon>
        <taxon>Arundineae</taxon>
        <taxon>Arundo</taxon>
    </lineage>
</organism>
<protein>
    <submittedName>
        <fullName evidence="1">Uncharacterized protein</fullName>
    </submittedName>
</protein>
<reference evidence="1" key="2">
    <citation type="journal article" date="2015" name="Data Brief">
        <title>Shoot transcriptome of the giant reed, Arundo donax.</title>
        <authorList>
            <person name="Barrero R.A."/>
            <person name="Guerrero F.D."/>
            <person name="Moolhuijzen P."/>
            <person name="Goolsby J.A."/>
            <person name="Tidwell J."/>
            <person name="Bellgard S.E."/>
            <person name="Bellgard M.I."/>
        </authorList>
    </citation>
    <scope>NUCLEOTIDE SEQUENCE</scope>
    <source>
        <tissue evidence="1">Shoot tissue taken approximately 20 cm above the soil surface</tissue>
    </source>
</reference>
<sequence length="30" mass="3536">MSLGKYGCKTTFDKEDYKNLKLRASRLQLQ</sequence>
<dbReference type="AlphaFoldDB" id="A0A0A8YPN6"/>
<reference evidence="1" key="1">
    <citation type="submission" date="2014-09" db="EMBL/GenBank/DDBJ databases">
        <authorList>
            <person name="Magalhaes I.L.F."/>
            <person name="Oliveira U."/>
            <person name="Santos F.R."/>
            <person name="Vidigal T.H.D.A."/>
            <person name="Brescovit A.D."/>
            <person name="Santos A.J."/>
        </authorList>
    </citation>
    <scope>NUCLEOTIDE SEQUENCE</scope>
    <source>
        <tissue evidence="1">Shoot tissue taken approximately 20 cm above the soil surface</tissue>
    </source>
</reference>
<evidence type="ECO:0000313" key="1">
    <source>
        <dbReference type="EMBL" id="JAD28241.1"/>
    </source>
</evidence>
<accession>A0A0A8YPN6</accession>
<dbReference type="EMBL" id="GBRH01269654">
    <property type="protein sequence ID" value="JAD28241.1"/>
    <property type="molecule type" value="Transcribed_RNA"/>
</dbReference>
<name>A0A0A8YPN6_ARUDO</name>
<proteinExistence type="predicted"/>